<organism evidence="1 2">
    <name type="scientific">Paraburkholderia edwinii</name>
    <dbReference type="NCBI Taxonomy" id="2861782"/>
    <lineage>
        <taxon>Bacteria</taxon>
        <taxon>Pseudomonadati</taxon>
        <taxon>Pseudomonadota</taxon>
        <taxon>Betaproteobacteria</taxon>
        <taxon>Burkholderiales</taxon>
        <taxon>Burkholderiaceae</taxon>
        <taxon>Paraburkholderia</taxon>
    </lineage>
</organism>
<proteinExistence type="predicted"/>
<dbReference type="EMBL" id="CP080095">
    <property type="protein sequence ID" value="QYD67820.1"/>
    <property type="molecule type" value="Genomic_DNA"/>
</dbReference>
<dbReference type="InterPro" id="IPR021946">
    <property type="entry name" value="DUF3563"/>
</dbReference>
<gene>
    <name evidence="1" type="ORF">KZJ38_16015</name>
</gene>
<dbReference type="RefSeq" id="WP_219797104.1">
    <property type="nucleotide sequence ID" value="NZ_CP080095.1"/>
</dbReference>
<name>A0ABX8UKM7_9BURK</name>
<keyword evidence="2" id="KW-1185">Reference proteome</keyword>
<dbReference type="Pfam" id="PF12086">
    <property type="entry name" value="DUF3563"/>
    <property type="match status" value="1"/>
</dbReference>
<evidence type="ECO:0000313" key="1">
    <source>
        <dbReference type="EMBL" id="QYD67820.1"/>
    </source>
</evidence>
<evidence type="ECO:0000313" key="2">
    <source>
        <dbReference type="Proteomes" id="UP000826462"/>
    </source>
</evidence>
<sequence length="48" mass="5925">MFAYFLEKLGQWIERAEEQRRHDYLAQASDLADVEQRMRRIERNGYSF</sequence>
<dbReference type="Proteomes" id="UP000826462">
    <property type="component" value="Chromosome 1"/>
</dbReference>
<protein>
    <submittedName>
        <fullName evidence="1">DUF3563 domain-containing protein</fullName>
    </submittedName>
</protein>
<accession>A0ABX8UKM7</accession>
<reference evidence="1 2" key="1">
    <citation type="submission" date="2021-07" db="EMBL/GenBank/DDBJ databases">
        <title>Paraburkholderia edwinii protects Aspergillus sp. from phenazines by acting as a toxin sponge.</title>
        <authorList>
            <person name="Dahlstrom K.M."/>
            <person name="Newman D.K."/>
        </authorList>
    </citation>
    <scope>NUCLEOTIDE SEQUENCE [LARGE SCALE GENOMIC DNA]</scope>
    <source>
        <strain evidence="1 2">Pe01</strain>
    </source>
</reference>